<keyword evidence="2" id="KW-1134">Transmembrane beta strand</keyword>
<feature type="coiled-coil region" evidence="3">
    <location>
        <begin position="353"/>
        <end position="419"/>
    </location>
</feature>
<dbReference type="SUPFAM" id="SSF56954">
    <property type="entry name" value="Outer membrane efflux proteins (OEP)"/>
    <property type="match status" value="1"/>
</dbReference>
<dbReference type="NCBIfam" id="TIGR01845">
    <property type="entry name" value="outer_NodT"/>
    <property type="match status" value="1"/>
</dbReference>
<evidence type="ECO:0000313" key="4">
    <source>
        <dbReference type="EMBL" id="MVT39571.1"/>
    </source>
</evidence>
<dbReference type="InterPro" id="IPR010131">
    <property type="entry name" value="MdtP/NodT-like"/>
</dbReference>
<evidence type="ECO:0000256" key="3">
    <source>
        <dbReference type="SAM" id="Coils"/>
    </source>
</evidence>
<keyword evidence="2" id="KW-0449">Lipoprotein</keyword>
<accession>A0A6N8J4E6</accession>
<dbReference type="RefSeq" id="WP_157298236.1">
    <property type="nucleotide sequence ID" value="NZ_BAAAZB010000005.1"/>
</dbReference>
<comment type="caution">
    <text evidence="4">The sequence shown here is derived from an EMBL/GenBank/DDBJ whole genome shotgun (WGS) entry which is preliminary data.</text>
</comment>
<evidence type="ECO:0000256" key="1">
    <source>
        <dbReference type="ARBA" id="ARBA00007613"/>
    </source>
</evidence>
<keyword evidence="2" id="KW-0472">Membrane</keyword>
<dbReference type="PROSITE" id="PS51257">
    <property type="entry name" value="PROKAR_LIPOPROTEIN"/>
    <property type="match status" value="1"/>
</dbReference>
<dbReference type="Proteomes" id="UP000468388">
    <property type="component" value="Unassembled WGS sequence"/>
</dbReference>
<dbReference type="GO" id="GO:0015562">
    <property type="term" value="F:efflux transmembrane transporter activity"/>
    <property type="evidence" value="ECO:0007669"/>
    <property type="project" value="InterPro"/>
</dbReference>
<reference evidence="4 5" key="1">
    <citation type="submission" date="2019-12" db="EMBL/GenBank/DDBJ databases">
        <title>The draft genomic sequence of strain Chitinophaga oryziterrae JCM 16595.</title>
        <authorList>
            <person name="Zhang X."/>
        </authorList>
    </citation>
    <scope>NUCLEOTIDE SEQUENCE [LARGE SCALE GENOMIC DNA]</scope>
    <source>
        <strain evidence="4 5">JCM 16595</strain>
    </source>
</reference>
<dbReference type="InterPro" id="IPR003423">
    <property type="entry name" value="OMP_efflux"/>
</dbReference>
<keyword evidence="3" id="KW-0175">Coiled coil</keyword>
<proteinExistence type="inferred from homology"/>
<dbReference type="EMBL" id="WRXO01000001">
    <property type="protein sequence ID" value="MVT39571.1"/>
    <property type="molecule type" value="Genomic_DNA"/>
</dbReference>
<comment type="subcellular location">
    <subcellularLocation>
        <location evidence="2">Cell membrane</location>
        <topology evidence="2">Lipid-anchor</topology>
    </subcellularLocation>
</comment>
<keyword evidence="5" id="KW-1185">Reference proteome</keyword>
<comment type="similarity">
    <text evidence="1 2">Belongs to the outer membrane factor (OMF) (TC 1.B.17) family.</text>
</comment>
<sequence>MKQQYIVLLIFIISFAACRTGKNYVRPELSMPAQYRGDTVLVNDTSTIPGYKTFFNNKKLVALIDSALFQNRDMQIAAKNIESARLVFKRIKLNYMPELTAQVTGSYTRSSNNSLAGIGNSQFAGSYGIPDYTASMGLTWEIDLWGRIRREKEESLANLVQTEEIKKGIQTRLIADIANGYYNLLMLDEQLKVALKSILLSDSTVQITTVLFRVGEANNLALQQAKAQLEVARQLLPDLERSIALQENALSLLCGHYAHKIERTADDGNDFNKEIKKAYPVAVLASRPDIMAAEQVLRAANARVGITQTAMYPALTINGTGGLNSFKSSNWFAIPGSLFGNIAEGLAQPVFQRRKLRIQYEQAKIDREKAVIEFRQTVLQGYADVSDALISNQQLAMQYQAARNRNQSLEQAVNSANTLFKTGMANYLEIIVAQNNYLQSSLNESQLSREIAGGKIELYRALGGGK</sequence>
<dbReference type="Gene3D" id="1.20.1600.10">
    <property type="entry name" value="Outer membrane efflux proteins (OEP)"/>
    <property type="match status" value="1"/>
</dbReference>
<dbReference type="PANTHER" id="PTHR30203:SF33">
    <property type="entry name" value="BLR4455 PROTEIN"/>
    <property type="match status" value="1"/>
</dbReference>
<dbReference type="AlphaFoldDB" id="A0A6N8J4E6"/>
<dbReference type="GO" id="GO:0005886">
    <property type="term" value="C:plasma membrane"/>
    <property type="evidence" value="ECO:0007669"/>
    <property type="project" value="UniProtKB-SubCell"/>
</dbReference>
<dbReference type="PANTHER" id="PTHR30203">
    <property type="entry name" value="OUTER MEMBRANE CATION EFFLUX PROTEIN"/>
    <property type="match status" value="1"/>
</dbReference>
<dbReference type="OrthoDB" id="9770517at2"/>
<keyword evidence="2" id="KW-0812">Transmembrane</keyword>
<evidence type="ECO:0000313" key="5">
    <source>
        <dbReference type="Proteomes" id="UP000468388"/>
    </source>
</evidence>
<name>A0A6N8J4E6_9BACT</name>
<gene>
    <name evidence="4" type="ORF">GO495_03150</name>
</gene>
<organism evidence="4 5">
    <name type="scientific">Chitinophaga oryziterrae</name>
    <dbReference type="NCBI Taxonomy" id="1031224"/>
    <lineage>
        <taxon>Bacteria</taxon>
        <taxon>Pseudomonadati</taxon>
        <taxon>Bacteroidota</taxon>
        <taxon>Chitinophagia</taxon>
        <taxon>Chitinophagales</taxon>
        <taxon>Chitinophagaceae</taxon>
        <taxon>Chitinophaga</taxon>
    </lineage>
</organism>
<protein>
    <submittedName>
        <fullName evidence="4">Efflux transporter outer membrane subunit</fullName>
    </submittedName>
</protein>
<dbReference type="Gene3D" id="2.20.200.10">
    <property type="entry name" value="Outer membrane efflux proteins (OEP)"/>
    <property type="match status" value="1"/>
</dbReference>
<dbReference type="Pfam" id="PF02321">
    <property type="entry name" value="OEP"/>
    <property type="match status" value="2"/>
</dbReference>
<evidence type="ECO:0000256" key="2">
    <source>
        <dbReference type="RuleBase" id="RU362097"/>
    </source>
</evidence>
<keyword evidence="2" id="KW-0564">Palmitate</keyword>